<keyword evidence="3" id="KW-0520">NAD</keyword>
<dbReference type="SUPFAM" id="SSF51735">
    <property type="entry name" value="NAD(P)-binding Rossmann-fold domains"/>
    <property type="match status" value="1"/>
</dbReference>
<evidence type="ECO:0000259" key="5">
    <source>
        <dbReference type="Pfam" id="PF01370"/>
    </source>
</evidence>
<keyword evidence="2" id="KW-0210">Decarboxylase</keyword>
<dbReference type="RefSeq" id="WP_117895749.1">
    <property type="nucleotide sequence ID" value="NZ_CABJCV010000020.1"/>
</dbReference>
<keyword evidence="4" id="KW-0456">Lyase</keyword>
<dbReference type="InterPro" id="IPR036291">
    <property type="entry name" value="NAD(P)-bd_dom_sf"/>
</dbReference>
<dbReference type="AlphaFoldDB" id="A0A412FR71"/>
<sequence>MDLTTDFQELVSQNLDYEFLRDKTLLITGATGMLGRYLTEYFIYLNAVKNLNLRILLIVRNLKKVELLFGDKLNKNIQYLVSELNTPLRTEEKINYIIHAASLADPQYYKTNPVDVALPNILGTYYLLELACKKKIEHFLYFSSAEVYGKISNSQLITENTLGTIDPLDIRSCYSESKRMGETLCKSYYEQYQVPVTCLRIFHTYGPTLDYHHDQRVFSEFVKSVIENNQIVMKSTGEAKRAFCYVLDLVSACLTLLSHGLPGEAYNMANDECFVSIKELAQEIIKAFPDRNISFYKENRETNSSYIENKVTTYINVSTQKLRALGWKPTISIQDGFRRTINMIEDELAHRR</sequence>
<evidence type="ECO:0000313" key="6">
    <source>
        <dbReference type="EMBL" id="RGR70688.1"/>
    </source>
</evidence>
<dbReference type="GO" id="GO:0070403">
    <property type="term" value="F:NAD+ binding"/>
    <property type="evidence" value="ECO:0007669"/>
    <property type="project" value="InterPro"/>
</dbReference>
<comment type="cofactor">
    <cofactor evidence="1">
        <name>NAD(+)</name>
        <dbReference type="ChEBI" id="CHEBI:57540"/>
    </cofactor>
</comment>
<evidence type="ECO:0000256" key="3">
    <source>
        <dbReference type="ARBA" id="ARBA00023027"/>
    </source>
</evidence>
<dbReference type="EMBL" id="QRUP01000020">
    <property type="protein sequence ID" value="RGR70688.1"/>
    <property type="molecule type" value="Genomic_DNA"/>
</dbReference>
<dbReference type="Pfam" id="PF01370">
    <property type="entry name" value="Epimerase"/>
    <property type="match status" value="1"/>
</dbReference>
<dbReference type="GO" id="GO:0048040">
    <property type="term" value="F:UDP-glucuronate decarboxylase activity"/>
    <property type="evidence" value="ECO:0007669"/>
    <property type="project" value="TreeGrafter"/>
</dbReference>
<accession>A0A412FR71</accession>
<organism evidence="6 7">
    <name type="scientific">Holdemania filiformis</name>
    <dbReference type="NCBI Taxonomy" id="61171"/>
    <lineage>
        <taxon>Bacteria</taxon>
        <taxon>Bacillati</taxon>
        <taxon>Bacillota</taxon>
        <taxon>Erysipelotrichia</taxon>
        <taxon>Erysipelotrichales</taxon>
        <taxon>Erysipelotrichaceae</taxon>
        <taxon>Holdemania</taxon>
    </lineage>
</organism>
<evidence type="ECO:0000256" key="4">
    <source>
        <dbReference type="ARBA" id="ARBA00023239"/>
    </source>
</evidence>
<gene>
    <name evidence="6" type="ORF">DWY25_13940</name>
</gene>
<dbReference type="PANTHER" id="PTHR43078:SF6">
    <property type="entry name" value="UDP-GLUCURONIC ACID DECARBOXYLASE 1"/>
    <property type="match status" value="1"/>
</dbReference>
<dbReference type="GO" id="GO:0005737">
    <property type="term" value="C:cytoplasm"/>
    <property type="evidence" value="ECO:0007669"/>
    <property type="project" value="TreeGrafter"/>
</dbReference>
<evidence type="ECO:0000313" key="7">
    <source>
        <dbReference type="Proteomes" id="UP000284178"/>
    </source>
</evidence>
<evidence type="ECO:0000256" key="1">
    <source>
        <dbReference type="ARBA" id="ARBA00001911"/>
    </source>
</evidence>
<proteinExistence type="predicted"/>
<dbReference type="Gene3D" id="3.40.50.720">
    <property type="entry name" value="NAD(P)-binding Rossmann-like Domain"/>
    <property type="match status" value="1"/>
</dbReference>
<dbReference type="PANTHER" id="PTHR43078">
    <property type="entry name" value="UDP-GLUCURONIC ACID DECARBOXYLASE-RELATED"/>
    <property type="match status" value="1"/>
</dbReference>
<protein>
    <submittedName>
        <fullName evidence="6">NAD-dependent epimerase/dehydratase family protein</fullName>
    </submittedName>
</protein>
<dbReference type="Proteomes" id="UP000284178">
    <property type="component" value="Unassembled WGS sequence"/>
</dbReference>
<reference evidence="6 7" key="1">
    <citation type="submission" date="2018-08" db="EMBL/GenBank/DDBJ databases">
        <title>A genome reference for cultivated species of the human gut microbiota.</title>
        <authorList>
            <person name="Zou Y."/>
            <person name="Xue W."/>
            <person name="Luo G."/>
        </authorList>
    </citation>
    <scope>NUCLEOTIDE SEQUENCE [LARGE SCALE GENOMIC DNA]</scope>
    <source>
        <strain evidence="6 7">AF24-29</strain>
    </source>
</reference>
<dbReference type="InterPro" id="IPR001509">
    <property type="entry name" value="Epimerase_deHydtase"/>
</dbReference>
<feature type="domain" description="NAD-dependent epimerase/dehydratase" evidence="5">
    <location>
        <begin position="26"/>
        <end position="269"/>
    </location>
</feature>
<dbReference type="GeneID" id="83016498"/>
<comment type="caution">
    <text evidence="6">The sequence shown here is derived from an EMBL/GenBank/DDBJ whole genome shotgun (WGS) entry which is preliminary data.</text>
</comment>
<dbReference type="InterPro" id="IPR044516">
    <property type="entry name" value="UXS-like"/>
</dbReference>
<keyword evidence="7" id="KW-1185">Reference proteome</keyword>
<name>A0A412FR71_9FIRM</name>
<dbReference type="GO" id="GO:0042732">
    <property type="term" value="P:D-xylose metabolic process"/>
    <property type="evidence" value="ECO:0007669"/>
    <property type="project" value="InterPro"/>
</dbReference>
<evidence type="ECO:0000256" key="2">
    <source>
        <dbReference type="ARBA" id="ARBA00022793"/>
    </source>
</evidence>